<dbReference type="Proteomes" id="UP000190460">
    <property type="component" value="Unassembled WGS sequence"/>
</dbReference>
<gene>
    <name evidence="1" type="ORF">SAMN02745130_02408</name>
</gene>
<dbReference type="RefSeq" id="WP_078922877.1">
    <property type="nucleotide sequence ID" value="NZ_FUYB01000011.1"/>
</dbReference>
<keyword evidence="2" id="KW-1185">Reference proteome</keyword>
<evidence type="ECO:0000313" key="2">
    <source>
        <dbReference type="Proteomes" id="UP000190460"/>
    </source>
</evidence>
<dbReference type="AlphaFoldDB" id="A0A1T4X1K9"/>
<dbReference type="STRING" id="92487.SAMN02745130_02408"/>
<organism evidence="1 2">
    <name type="scientific">Thiothrix eikelboomii</name>
    <dbReference type="NCBI Taxonomy" id="92487"/>
    <lineage>
        <taxon>Bacteria</taxon>
        <taxon>Pseudomonadati</taxon>
        <taxon>Pseudomonadota</taxon>
        <taxon>Gammaproteobacteria</taxon>
        <taxon>Thiotrichales</taxon>
        <taxon>Thiotrichaceae</taxon>
        <taxon>Thiothrix</taxon>
    </lineage>
</organism>
<dbReference type="OrthoDB" id="5629117at2"/>
<proteinExistence type="predicted"/>
<accession>A0A1T4X1K9</accession>
<sequence>MDSLITPNAAPTTQTIYYWLDGYWITDKEEADLMDSINAFGSVHQVAELPLGADIEVEVSRLLS</sequence>
<protein>
    <submittedName>
        <fullName evidence="1">Uncharacterized protein</fullName>
    </submittedName>
</protein>
<evidence type="ECO:0000313" key="1">
    <source>
        <dbReference type="EMBL" id="SKA83480.1"/>
    </source>
</evidence>
<dbReference type="EMBL" id="FUYB01000011">
    <property type="protein sequence ID" value="SKA83480.1"/>
    <property type="molecule type" value="Genomic_DNA"/>
</dbReference>
<name>A0A1T4X1K9_9GAMM</name>
<reference evidence="2" key="1">
    <citation type="submission" date="2017-02" db="EMBL/GenBank/DDBJ databases">
        <authorList>
            <person name="Varghese N."/>
            <person name="Submissions S."/>
        </authorList>
    </citation>
    <scope>NUCLEOTIDE SEQUENCE [LARGE SCALE GENOMIC DNA]</scope>
    <source>
        <strain evidence="2">ATCC 49788</strain>
    </source>
</reference>